<dbReference type="CDD" id="cd14498">
    <property type="entry name" value="DSP"/>
    <property type="match status" value="1"/>
</dbReference>
<gene>
    <name evidence="8" type="ORF">OJ253_838</name>
</gene>
<evidence type="ECO:0000313" key="8">
    <source>
        <dbReference type="EMBL" id="KAJ1611566.1"/>
    </source>
</evidence>
<name>A0A9D5DI19_9CRYT</name>
<feature type="domain" description="Tyrosine-protein phosphatase" evidence="6">
    <location>
        <begin position="131"/>
        <end position="277"/>
    </location>
</feature>
<dbReference type="InterPro" id="IPR000387">
    <property type="entry name" value="Tyr_Pase_dom"/>
</dbReference>
<dbReference type="InterPro" id="IPR003595">
    <property type="entry name" value="Tyr_Pase_cat"/>
</dbReference>
<dbReference type="GO" id="GO:0004725">
    <property type="term" value="F:protein tyrosine phosphatase activity"/>
    <property type="evidence" value="ECO:0007669"/>
    <property type="project" value="TreeGrafter"/>
</dbReference>
<evidence type="ECO:0000256" key="2">
    <source>
        <dbReference type="ARBA" id="ARBA00022801"/>
    </source>
</evidence>
<dbReference type="PROSITE" id="PS50056">
    <property type="entry name" value="TYR_PHOSPHATASE_2"/>
    <property type="match status" value="1"/>
</dbReference>
<sequence length="325" mass="36714">MDALKRLLEKREERISVMERVTVASEVELIIPDRVNFYFAALRILHQLRRRTPEPVNGMQIQETIGLICTLDKAVSLYGALVTSPKGSIEDYEERVEGNMRTIINCINRLGFRDALQKEVQYSNKENLDLHMAQRIIPGVFLGGSTVANDLKKLKDLGITHIVSCLQGACRFPKDFKYLNIPIYDTPFEDISKHFSASFDFIHNALCQSTLEKPNNVYIHCAAGISRAPTVCAAFLMRELGISVVQALDLIKLSRPYVAPNAGFLNQLFNYQLFLTTANAYQNKPQVQASSSSFSRARGQAQTQVQVQQGVPCQTYLRRNVRRIN</sequence>
<reference evidence="8" key="1">
    <citation type="submission" date="2022-10" db="EMBL/GenBank/DDBJ databases">
        <title>Adaptive evolution leads to modifications in subtelomeric GC content in a zoonotic Cryptosporidium species.</title>
        <authorList>
            <person name="Li J."/>
            <person name="Feng Y."/>
            <person name="Xiao L."/>
        </authorList>
    </citation>
    <scope>NUCLEOTIDE SEQUENCE</scope>
    <source>
        <strain evidence="8">33844</strain>
    </source>
</reference>
<dbReference type="SMART" id="SM00195">
    <property type="entry name" value="DSPc"/>
    <property type="match status" value="1"/>
</dbReference>
<evidence type="ECO:0000259" key="7">
    <source>
        <dbReference type="PROSITE" id="PS50056"/>
    </source>
</evidence>
<organism evidence="8">
    <name type="scientific">Cryptosporidium canis</name>
    <dbReference type="NCBI Taxonomy" id="195482"/>
    <lineage>
        <taxon>Eukaryota</taxon>
        <taxon>Sar</taxon>
        <taxon>Alveolata</taxon>
        <taxon>Apicomplexa</taxon>
        <taxon>Conoidasida</taxon>
        <taxon>Coccidia</taxon>
        <taxon>Eucoccidiorida</taxon>
        <taxon>Eimeriorina</taxon>
        <taxon>Cryptosporidiidae</taxon>
        <taxon>Cryptosporidium</taxon>
    </lineage>
</organism>
<comment type="similarity">
    <text evidence="1">Belongs to the protein-tyrosine phosphatase family. Non-receptor class dual specificity subfamily.</text>
</comment>
<evidence type="ECO:0000256" key="4">
    <source>
        <dbReference type="ARBA" id="ARBA00047761"/>
    </source>
</evidence>
<dbReference type="AlphaFoldDB" id="A0A9D5DI19"/>
<comment type="catalytic activity">
    <reaction evidence="4">
        <text>O-phospho-L-seryl-[protein] + H2O = L-seryl-[protein] + phosphate</text>
        <dbReference type="Rhea" id="RHEA:20629"/>
        <dbReference type="Rhea" id="RHEA-COMP:9863"/>
        <dbReference type="Rhea" id="RHEA-COMP:11604"/>
        <dbReference type="ChEBI" id="CHEBI:15377"/>
        <dbReference type="ChEBI" id="CHEBI:29999"/>
        <dbReference type="ChEBI" id="CHEBI:43474"/>
        <dbReference type="ChEBI" id="CHEBI:83421"/>
        <dbReference type="EC" id="3.1.3.16"/>
    </reaction>
</comment>
<dbReference type="PANTHER" id="PTHR45948:SF2">
    <property type="entry name" value="DUAL SPECIFICITY PROTEIN PHOSPHATASE"/>
    <property type="match status" value="1"/>
</dbReference>
<keyword evidence="2" id="KW-0378">Hydrolase</keyword>
<dbReference type="InterPro" id="IPR000340">
    <property type="entry name" value="Dual-sp_phosphatase_cat-dom"/>
</dbReference>
<dbReference type="GO" id="GO:0004722">
    <property type="term" value="F:protein serine/threonine phosphatase activity"/>
    <property type="evidence" value="ECO:0007669"/>
    <property type="project" value="UniProtKB-EC"/>
</dbReference>
<dbReference type="InterPro" id="IPR029021">
    <property type="entry name" value="Prot-tyrosine_phosphatase-like"/>
</dbReference>
<feature type="domain" description="Tyrosine specific protein phosphatases" evidence="7">
    <location>
        <begin position="193"/>
        <end position="256"/>
    </location>
</feature>
<protein>
    <submittedName>
        <fullName evidence="8">Dual specificity phosphatase</fullName>
    </submittedName>
</protein>
<accession>A0A9D5DI19</accession>
<dbReference type="SMART" id="SM00404">
    <property type="entry name" value="PTPc_motif"/>
    <property type="match status" value="1"/>
</dbReference>
<dbReference type="PRINTS" id="PR01908">
    <property type="entry name" value="ADSPHPHTASE"/>
</dbReference>
<evidence type="ECO:0000259" key="6">
    <source>
        <dbReference type="PROSITE" id="PS50054"/>
    </source>
</evidence>
<dbReference type="InterPro" id="IPR020422">
    <property type="entry name" value="TYR_PHOSPHATASE_DUAL_dom"/>
</dbReference>
<dbReference type="EMBL" id="JAPCXC010000014">
    <property type="protein sequence ID" value="KAJ1611566.1"/>
    <property type="molecule type" value="Genomic_DNA"/>
</dbReference>
<dbReference type="GO" id="GO:0007165">
    <property type="term" value="P:signal transduction"/>
    <property type="evidence" value="ECO:0007669"/>
    <property type="project" value="TreeGrafter"/>
</dbReference>
<dbReference type="Gene3D" id="3.90.190.10">
    <property type="entry name" value="Protein tyrosine phosphatase superfamily"/>
    <property type="match status" value="1"/>
</dbReference>
<dbReference type="PANTHER" id="PTHR45948">
    <property type="entry name" value="DUAL SPECIFICITY PROTEIN PHOSPHATASE DDB_G0269404-RELATED"/>
    <property type="match status" value="1"/>
</dbReference>
<proteinExistence type="inferred from homology"/>
<dbReference type="Proteomes" id="UP001067231">
    <property type="component" value="Unassembled WGS sequence"/>
</dbReference>
<evidence type="ECO:0000256" key="5">
    <source>
        <dbReference type="ARBA" id="ARBA00048336"/>
    </source>
</evidence>
<dbReference type="PROSITE" id="PS50054">
    <property type="entry name" value="TYR_PHOSPHATASE_DUAL"/>
    <property type="match status" value="1"/>
</dbReference>
<keyword evidence="3" id="KW-0904">Protein phosphatase</keyword>
<evidence type="ECO:0000256" key="1">
    <source>
        <dbReference type="ARBA" id="ARBA00008601"/>
    </source>
</evidence>
<dbReference type="OrthoDB" id="10252009at2759"/>
<comment type="caution">
    <text evidence="8">The sequence shown here is derived from an EMBL/GenBank/DDBJ whole genome shotgun (WGS) entry which is preliminary data.</text>
</comment>
<evidence type="ECO:0000256" key="3">
    <source>
        <dbReference type="ARBA" id="ARBA00022912"/>
    </source>
</evidence>
<dbReference type="Pfam" id="PF00782">
    <property type="entry name" value="DSPc"/>
    <property type="match status" value="1"/>
</dbReference>
<dbReference type="GO" id="GO:0005829">
    <property type="term" value="C:cytosol"/>
    <property type="evidence" value="ECO:0007669"/>
    <property type="project" value="TreeGrafter"/>
</dbReference>
<comment type="catalytic activity">
    <reaction evidence="5">
        <text>O-phospho-L-threonyl-[protein] + H2O = L-threonyl-[protein] + phosphate</text>
        <dbReference type="Rhea" id="RHEA:47004"/>
        <dbReference type="Rhea" id="RHEA-COMP:11060"/>
        <dbReference type="Rhea" id="RHEA-COMP:11605"/>
        <dbReference type="ChEBI" id="CHEBI:15377"/>
        <dbReference type="ChEBI" id="CHEBI:30013"/>
        <dbReference type="ChEBI" id="CHEBI:43474"/>
        <dbReference type="ChEBI" id="CHEBI:61977"/>
        <dbReference type="EC" id="3.1.3.16"/>
    </reaction>
</comment>
<dbReference type="SUPFAM" id="SSF52799">
    <property type="entry name" value="(Phosphotyrosine protein) phosphatases II"/>
    <property type="match status" value="1"/>
</dbReference>